<accession>A0AA87B9B7</accession>
<dbReference type="AlphaFoldDB" id="A0AA87B9B7"/>
<feature type="signal peptide" evidence="1">
    <location>
        <begin position="1"/>
        <end position="35"/>
    </location>
</feature>
<dbReference type="Gramene" id="rna-AYBTSS11_LOCUS29052">
    <property type="protein sequence ID" value="CAJ1976909.1"/>
    <property type="gene ID" value="gene-AYBTSS11_LOCUS29052"/>
</dbReference>
<protein>
    <recommendedName>
        <fullName evidence="4">Carbohydrate kinase PfkB domain-containing protein</fullName>
    </recommendedName>
</protein>
<dbReference type="EMBL" id="OY731407">
    <property type="protein sequence ID" value="CAJ1976909.1"/>
    <property type="molecule type" value="Genomic_DNA"/>
</dbReference>
<organism evidence="2 3">
    <name type="scientific">Sphenostylis stenocarpa</name>
    <dbReference type="NCBI Taxonomy" id="92480"/>
    <lineage>
        <taxon>Eukaryota</taxon>
        <taxon>Viridiplantae</taxon>
        <taxon>Streptophyta</taxon>
        <taxon>Embryophyta</taxon>
        <taxon>Tracheophyta</taxon>
        <taxon>Spermatophyta</taxon>
        <taxon>Magnoliopsida</taxon>
        <taxon>eudicotyledons</taxon>
        <taxon>Gunneridae</taxon>
        <taxon>Pentapetalae</taxon>
        <taxon>rosids</taxon>
        <taxon>fabids</taxon>
        <taxon>Fabales</taxon>
        <taxon>Fabaceae</taxon>
        <taxon>Papilionoideae</taxon>
        <taxon>50 kb inversion clade</taxon>
        <taxon>NPAAA clade</taxon>
        <taxon>indigoferoid/millettioid clade</taxon>
        <taxon>Phaseoleae</taxon>
        <taxon>Sphenostylis</taxon>
    </lineage>
</organism>
<keyword evidence="3" id="KW-1185">Reference proteome</keyword>
<evidence type="ECO:0008006" key="4">
    <source>
        <dbReference type="Google" id="ProtNLM"/>
    </source>
</evidence>
<name>A0AA87B9B7_9FABA</name>
<sequence length="77" mass="8568">MEIQMKRTNQQTWFSLSLLLRVFLCIPSTYPSASASRPPLLFAASRIEAIGYQEFRSRVEGVKVKAIDTTGAGDAFV</sequence>
<dbReference type="Proteomes" id="UP001189624">
    <property type="component" value="Chromosome 10"/>
</dbReference>
<evidence type="ECO:0000313" key="3">
    <source>
        <dbReference type="Proteomes" id="UP001189624"/>
    </source>
</evidence>
<dbReference type="Gene3D" id="3.40.1190.20">
    <property type="match status" value="1"/>
</dbReference>
<dbReference type="InterPro" id="IPR029056">
    <property type="entry name" value="Ribokinase-like"/>
</dbReference>
<evidence type="ECO:0000313" key="2">
    <source>
        <dbReference type="EMBL" id="CAJ1976909.1"/>
    </source>
</evidence>
<gene>
    <name evidence="2" type="ORF">AYBTSS11_LOCUS29052</name>
</gene>
<proteinExistence type="predicted"/>
<evidence type="ECO:0000256" key="1">
    <source>
        <dbReference type="SAM" id="SignalP"/>
    </source>
</evidence>
<feature type="chain" id="PRO_5041724638" description="Carbohydrate kinase PfkB domain-containing protein" evidence="1">
    <location>
        <begin position="36"/>
        <end position="77"/>
    </location>
</feature>
<keyword evidence="1" id="KW-0732">Signal</keyword>
<reference evidence="2" key="1">
    <citation type="submission" date="2023-10" db="EMBL/GenBank/DDBJ databases">
        <authorList>
            <person name="Domelevo Entfellner J.-B."/>
        </authorList>
    </citation>
    <scope>NUCLEOTIDE SEQUENCE</scope>
</reference>
<dbReference type="SUPFAM" id="SSF53613">
    <property type="entry name" value="Ribokinase-like"/>
    <property type="match status" value="1"/>
</dbReference>